<evidence type="ECO:0000313" key="3">
    <source>
        <dbReference type="Proteomes" id="UP000186104"/>
    </source>
</evidence>
<keyword evidence="1" id="KW-0812">Transmembrane</keyword>
<dbReference type="AlphaFoldDB" id="A0A173LNU8"/>
<evidence type="ECO:0000313" key="2">
    <source>
        <dbReference type="EMBL" id="ANI93965.1"/>
    </source>
</evidence>
<keyword evidence="1" id="KW-1133">Transmembrane helix</keyword>
<dbReference type="STRING" id="499555.BJL86_3206"/>
<feature type="transmembrane region" description="Helical" evidence="1">
    <location>
        <begin position="29"/>
        <end position="52"/>
    </location>
</feature>
<feature type="transmembrane region" description="Helical" evidence="1">
    <location>
        <begin position="183"/>
        <end position="204"/>
    </location>
</feature>
<dbReference type="KEGG" id="dtm:BJL86_3206"/>
<gene>
    <name evidence="2" type="ORF">BJL86_3206</name>
</gene>
<protein>
    <submittedName>
        <fullName evidence="2">Uncharacterized protein</fullName>
    </submittedName>
</protein>
<accession>A0A173LNU8</accession>
<proteinExistence type="predicted"/>
<organism evidence="2 3">
    <name type="scientific">Dietzia timorensis</name>
    <dbReference type="NCBI Taxonomy" id="499555"/>
    <lineage>
        <taxon>Bacteria</taxon>
        <taxon>Bacillati</taxon>
        <taxon>Actinomycetota</taxon>
        <taxon>Actinomycetes</taxon>
        <taxon>Mycobacteriales</taxon>
        <taxon>Dietziaceae</taxon>
        <taxon>Dietzia</taxon>
    </lineage>
</organism>
<sequence>MTAVAEPSIYSAPTAPRGRISNVVRLQFLNLWTFVWTPLCVLGGSWLISLLINAIINSADVSGDKVSYGAQAPLWYFLVIGIMAMAYTFPFSQAMTITRREFFLGTLGAAAISSAGMALLFVAFGLIEQATDGYGINAYFGYLEPLWVSGPLAAGFEFFVFSMLVFIFGFWTATVYRFGGAKVLTALLFALAFALVGLAALVTWQEWWPSVGRWFVDTGALGLAFWGLAAAAVFSAISYATLRRLPA</sequence>
<feature type="transmembrane region" description="Helical" evidence="1">
    <location>
        <begin position="224"/>
        <end position="242"/>
    </location>
</feature>
<evidence type="ECO:0000256" key="1">
    <source>
        <dbReference type="SAM" id="Phobius"/>
    </source>
</evidence>
<keyword evidence="3" id="KW-1185">Reference proteome</keyword>
<feature type="transmembrane region" description="Helical" evidence="1">
    <location>
        <begin position="102"/>
        <end position="127"/>
    </location>
</feature>
<name>A0A173LNU8_9ACTN</name>
<keyword evidence="1" id="KW-0472">Membrane</keyword>
<reference evidence="2 3" key="1">
    <citation type="submission" date="2016-06" db="EMBL/GenBank/DDBJ databases">
        <title>Complete genome sequence of a saline-alkali tolerant type strain Dietzia timorensis ID05-A0528T.</title>
        <authorList>
            <person name="Wu X."/>
        </authorList>
    </citation>
    <scope>NUCLEOTIDE SEQUENCE [LARGE SCALE GENOMIC DNA]</scope>
    <source>
        <strain evidence="2 3">ID05-A0528</strain>
    </source>
</reference>
<dbReference type="RefSeq" id="WP_082908520.1">
    <property type="nucleotide sequence ID" value="NZ_CP015961.1"/>
</dbReference>
<dbReference type="Proteomes" id="UP000186104">
    <property type="component" value="Chromosome"/>
</dbReference>
<dbReference type="OrthoDB" id="3209791at2"/>
<feature type="transmembrane region" description="Helical" evidence="1">
    <location>
        <begin position="147"/>
        <end position="171"/>
    </location>
</feature>
<feature type="transmembrane region" description="Helical" evidence="1">
    <location>
        <begin position="72"/>
        <end position="90"/>
    </location>
</feature>
<dbReference type="EMBL" id="CP015961">
    <property type="protein sequence ID" value="ANI93965.1"/>
    <property type="molecule type" value="Genomic_DNA"/>
</dbReference>